<organism evidence="1 2">
    <name type="scientific">Coemansia javaensis</name>
    <dbReference type="NCBI Taxonomy" id="2761396"/>
    <lineage>
        <taxon>Eukaryota</taxon>
        <taxon>Fungi</taxon>
        <taxon>Fungi incertae sedis</taxon>
        <taxon>Zoopagomycota</taxon>
        <taxon>Kickxellomycotina</taxon>
        <taxon>Kickxellomycetes</taxon>
        <taxon>Kickxellales</taxon>
        <taxon>Kickxellaceae</taxon>
        <taxon>Coemansia</taxon>
    </lineage>
</organism>
<accession>A0A9W8LLH3</accession>
<dbReference type="Proteomes" id="UP001140217">
    <property type="component" value="Unassembled WGS sequence"/>
</dbReference>
<protein>
    <recommendedName>
        <fullName evidence="3">HNH domain-containing protein</fullName>
    </recommendedName>
</protein>
<evidence type="ECO:0008006" key="3">
    <source>
        <dbReference type="Google" id="ProtNLM"/>
    </source>
</evidence>
<gene>
    <name evidence="1" type="ORF">H4R18_001480</name>
</gene>
<reference evidence="1" key="1">
    <citation type="submission" date="2022-07" db="EMBL/GenBank/DDBJ databases">
        <title>Phylogenomic reconstructions and comparative analyses of Kickxellomycotina fungi.</title>
        <authorList>
            <person name="Reynolds N.K."/>
            <person name="Stajich J.E."/>
            <person name="Barry K."/>
            <person name="Grigoriev I.V."/>
            <person name="Crous P."/>
            <person name="Smith M.E."/>
        </authorList>
    </citation>
    <scope>NUCLEOTIDE SEQUENCE</scope>
    <source>
        <strain evidence="1">NBRC 105414</strain>
    </source>
</reference>
<name>A0A9W8LLH3_9FUNG</name>
<dbReference type="EMBL" id="JANBUL010000039">
    <property type="protein sequence ID" value="KAJ2783805.1"/>
    <property type="molecule type" value="Genomic_DNA"/>
</dbReference>
<evidence type="ECO:0000313" key="2">
    <source>
        <dbReference type="Proteomes" id="UP001140217"/>
    </source>
</evidence>
<dbReference type="AlphaFoldDB" id="A0A9W8LLH3"/>
<proteinExistence type="predicted"/>
<dbReference type="OrthoDB" id="5511684at2759"/>
<sequence length="301" mass="32403">MEDASGEKMAMAPRARAIYDNCRVLDIDGELLFRAGRRRLEWYLARGLARRVDGDTIQLTFANKGTGRRGDAFYLQDMRNECVVCGAGAPLTMHHVVPHQYRQFMEEAVKSRSSHDLLPVCVGCHERYEAHAVRFKQHLARCFAAPLEGEGWVERADIARARRAAAALLSDAVGRIPPARIAELRAAVDAAVRQNGALFSDGPGAASAASDSVLRELLGMPARVRGPAFRSHGEIVVGAVAARRGAARMPLCAACRALVCGGVAAFSSAWRSHFVEHARPAHLPAHWNAPAPGSACGAIGL</sequence>
<evidence type="ECO:0000313" key="1">
    <source>
        <dbReference type="EMBL" id="KAJ2783805.1"/>
    </source>
</evidence>
<keyword evidence="2" id="KW-1185">Reference proteome</keyword>
<comment type="caution">
    <text evidence="1">The sequence shown here is derived from an EMBL/GenBank/DDBJ whole genome shotgun (WGS) entry which is preliminary data.</text>
</comment>